<feature type="region of interest" description="Disordered" evidence="1">
    <location>
        <begin position="488"/>
        <end position="667"/>
    </location>
</feature>
<keyword evidence="2" id="KW-1133">Transmembrane helix</keyword>
<accession>A0AAF1BQ26</accession>
<evidence type="ECO:0000256" key="2">
    <source>
        <dbReference type="SAM" id="Phobius"/>
    </source>
</evidence>
<feature type="compositionally biased region" description="Low complexity" evidence="1">
    <location>
        <begin position="493"/>
        <end position="504"/>
    </location>
</feature>
<feature type="compositionally biased region" description="Low complexity" evidence="1">
    <location>
        <begin position="608"/>
        <end position="634"/>
    </location>
</feature>
<keyword evidence="2" id="KW-0472">Membrane</keyword>
<evidence type="ECO:0000256" key="1">
    <source>
        <dbReference type="SAM" id="MobiDB-lite"/>
    </source>
</evidence>
<evidence type="ECO:0000313" key="4">
    <source>
        <dbReference type="Proteomes" id="UP000827549"/>
    </source>
</evidence>
<dbReference type="RefSeq" id="XP_062626250.1">
    <property type="nucleotide sequence ID" value="XM_062770266.1"/>
</dbReference>
<organism evidence="3 4">
    <name type="scientific">Vanrija pseudolonga</name>
    <dbReference type="NCBI Taxonomy" id="143232"/>
    <lineage>
        <taxon>Eukaryota</taxon>
        <taxon>Fungi</taxon>
        <taxon>Dikarya</taxon>
        <taxon>Basidiomycota</taxon>
        <taxon>Agaricomycotina</taxon>
        <taxon>Tremellomycetes</taxon>
        <taxon>Trichosporonales</taxon>
        <taxon>Trichosporonaceae</taxon>
        <taxon>Vanrija</taxon>
    </lineage>
</organism>
<sequence>MPSPNLFFNWTFTDMDAVITYTPDNAGTGTPLWNTSYANSNWANYAPGQTGAGMSQHSAVATNTNNPGVAFNFLGTGYGLLGQISLPSNGALAVTQDGQQQSANAVSNTILSMGTGDYRYHKIQVALVDTANQANARPSISVTGLTVEYGFYSQAQSISNVNVRTESFVSQNGLRNTFYTVDGTTQAWNVSQSIGGANGQQPTQYPTLRGGNGSGLTFNVPANTSFIMLNGTVGPDQGVVHIVWTPPPPYQDVNYNLAVTNNAWQAPSVLYMGALDPAVSYSVAISADADGTAPVNKIGLASTSFWSAISASGAHPGAPSSSSINYTPSSGGSKTPVGAIVGGVVGGLAAIAAVVAAIFFLRRRKRHTNDFDNDKFEIEDGQAVTATPFISPGSGAGNTHNPALVASGAALGAAAAGAGAAAAMHHTGRTSESGTHATYDNYSSNAGAATSETGGSAAPILSEKQRMASQSGFSDRDVAQPLLGHQGYERQFSSSSSQAGYSSAYDDRRQSSVSGVTNYLSPDPSNPTRSQSGGSVFSDDDITSIGGSSSAAAAASGKSRRLPELPQSQVVVERDTGSAPAPAAPVIETLPPTYDPSWAQPPAGAPAGGAAAPLTEEPAEIATAAGSSAAAAAVEEQHGHVVHEQSSGSGAGTLPPGAFAPSSNEKN</sequence>
<dbReference type="EMBL" id="CP086716">
    <property type="protein sequence ID" value="WOO80218.1"/>
    <property type="molecule type" value="Genomic_DNA"/>
</dbReference>
<protein>
    <submittedName>
        <fullName evidence="3">Uncharacterized protein</fullName>
    </submittedName>
</protein>
<feature type="compositionally biased region" description="Polar residues" evidence="1">
    <location>
        <begin position="526"/>
        <end position="535"/>
    </location>
</feature>
<keyword evidence="2" id="KW-0812">Transmembrane</keyword>
<reference evidence="3" key="1">
    <citation type="submission" date="2023-10" db="EMBL/GenBank/DDBJ databases">
        <authorList>
            <person name="Noh H."/>
        </authorList>
    </citation>
    <scope>NUCLEOTIDE SEQUENCE</scope>
    <source>
        <strain evidence="3">DUCC4014</strain>
    </source>
</reference>
<gene>
    <name evidence="3" type="ORF">LOC62_03G003731</name>
</gene>
<feature type="transmembrane region" description="Helical" evidence="2">
    <location>
        <begin position="337"/>
        <end position="361"/>
    </location>
</feature>
<dbReference type="GeneID" id="87806972"/>
<feature type="compositionally biased region" description="Low complexity" evidence="1">
    <location>
        <begin position="544"/>
        <end position="557"/>
    </location>
</feature>
<dbReference type="Proteomes" id="UP000827549">
    <property type="component" value="Chromosome 3"/>
</dbReference>
<keyword evidence="4" id="KW-1185">Reference proteome</keyword>
<dbReference type="AlphaFoldDB" id="A0AAF1BQ26"/>
<proteinExistence type="predicted"/>
<feature type="compositionally biased region" description="Polar residues" evidence="1">
    <location>
        <begin position="511"/>
        <end position="520"/>
    </location>
</feature>
<name>A0AAF1BQ26_9TREE</name>
<evidence type="ECO:0000313" key="3">
    <source>
        <dbReference type="EMBL" id="WOO80218.1"/>
    </source>
</evidence>